<proteinExistence type="predicted"/>
<keyword evidence="1" id="KW-0614">Plasmid</keyword>
<reference evidence="2" key="1">
    <citation type="submission" date="2016-10" db="EMBL/GenBank/DDBJ databases">
        <title>Pseudomonas frederiksbergensis ERGS4:02 complete genome.</title>
        <authorList>
            <person name="Kumar R."/>
            <person name="Acharya V."/>
            <person name="Singh D."/>
        </authorList>
    </citation>
    <scope>NUCLEOTIDE SEQUENCE [LARGE SCALE GENOMIC DNA]</scope>
    <source>
        <strain evidence="2">ERGS4:02</strain>
        <plasmid evidence="2">unnamed1</plasmid>
    </source>
</reference>
<name>A0A1J0EU42_9PSED</name>
<organism evidence="1 2">
    <name type="scientific">Pseudomonas frederiksbergensis</name>
    <dbReference type="NCBI Taxonomy" id="104087"/>
    <lineage>
        <taxon>Bacteria</taxon>
        <taxon>Pseudomonadati</taxon>
        <taxon>Pseudomonadota</taxon>
        <taxon>Gammaproteobacteria</taxon>
        <taxon>Pseudomonadales</taxon>
        <taxon>Pseudomonadaceae</taxon>
        <taxon>Pseudomonas</taxon>
    </lineage>
</organism>
<geneLocation type="plasmid" evidence="1 2">
    <name>unnamed1</name>
</geneLocation>
<dbReference type="EMBL" id="CP017887">
    <property type="protein sequence ID" value="APC19431.1"/>
    <property type="molecule type" value="Genomic_DNA"/>
</dbReference>
<sequence length="180" mass="19962">MRQFEGEKLRSIDFHIGVDLPRKLASYVEAGERVLLGGRPGHGKTVLAMRAFPNGYLVDKRDEVLTGKTPGGCVLPSAQERWAARTGSTLIIDETQLLAAAGLAQLIEQVNSAGRGYVAIVQMHRPATSTRQGDWMESVAVDRALQMMSSGGREVRIIALEERLRGDEFSWSERVFRPRR</sequence>
<dbReference type="Proteomes" id="UP000182567">
    <property type="component" value="Plasmid unnamed1"/>
</dbReference>
<accession>A0A1J0EU42</accession>
<evidence type="ECO:0000313" key="1">
    <source>
        <dbReference type="EMBL" id="APC19431.1"/>
    </source>
</evidence>
<evidence type="ECO:0008006" key="3">
    <source>
        <dbReference type="Google" id="ProtNLM"/>
    </source>
</evidence>
<evidence type="ECO:0000313" key="2">
    <source>
        <dbReference type="Proteomes" id="UP000182567"/>
    </source>
</evidence>
<dbReference type="SUPFAM" id="SSF52540">
    <property type="entry name" value="P-loop containing nucleoside triphosphate hydrolases"/>
    <property type="match status" value="1"/>
</dbReference>
<gene>
    <name evidence="1" type="ORF">BLL42_27215</name>
</gene>
<protein>
    <recommendedName>
        <fullName evidence="3">AAA+ ATPase domain-containing protein</fullName>
    </recommendedName>
</protein>
<dbReference type="InterPro" id="IPR027417">
    <property type="entry name" value="P-loop_NTPase"/>
</dbReference>
<dbReference type="AlphaFoldDB" id="A0A1J0EU42"/>